<protein>
    <submittedName>
        <fullName evidence="1">Uncharacterized protein</fullName>
    </submittedName>
</protein>
<accession>A0A2T9YWN6</accession>
<dbReference type="Proteomes" id="UP000245383">
    <property type="component" value="Unassembled WGS sequence"/>
</dbReference>
<evidence type="ECO:0000313" key="1">
    <source>
        <dbReference type="EMBL" id="PVU96739.1"/>
    </source>
</evidence>
<keyword evidence="2" id="KW-1185">Reference proteome</keyword>
<proteinExistence type="predicted"/>
<dbReference type="AlphaFoldDB" id="A0A2T9YWN6"/>
<comment type="caution">
    <text evidence="1">The sequence shown here is derived from an EMBL/GenBank/DDBJ whole genome shotgun (WGS) entry which is preliminary data.</text>
</comment>
<reference evidence="1 2" key="1">
    <citation type="journal article" date="2018" name="MBio">
        <title>Comparative Genomics Reveals the Core Gene Toolbox for the Fungus-Insect Symbiosis.</title>
        <authorList>
            <person name="Wang Y."/>
            <person name="Stata M."/>
            <person name="Wang W."/>
            <person name="Stajich J.E."/>
            <person name="White M.M."/>
            <person name="Moncalvo J.M."/>
        </authorList>
    </citation>
    <scope>NUCLEOTIDE SEQUENCE [LARGE SCALE GENOMIC DNA]</scope>
    <source>
        <strain evidence="1 2">SWE-8-4</strain>
    </source>
</reference>
<evidence type="ECO:0000313" key="2">
    <source>
        <dbReference type="Proteomes" id="UP000245383"/>
    </source>
</evidence>
<gene>
    <name evidence="1" type="ORF">BB561_001005</name>
</gene>
<sequence>MDSTKVDKKTEITSLVAPLSNSQQLEYIKLIKKSSIVPLIPIGGKSQMENSCSWDVYAIEE</sequence>
<dbReference type="EMBL" id="MBFR01000025">
    <property type="protein sequence ID" value="PVU96739.1"/>
    <property type="molecule type" value="Genomic_DNA"/>
</dbReference>
<name>A0A2T9YWN6_9FUNG</name>
<organism evidence="1 2">
    <name type="scientific">Smittium simulii</name>
    <dbReference type="NCBI Taxonomy" id="133385"/>
    <lineage>
        <taxon>Eukaryota</taxon>
        <taxon>Fungi</taxon>
        <taxon>Fungi incertae sedis</taxon>
        <taxon>Zoopagomycota</taxon>
        <taxon>Kickxellomycotina</taxon>
        <taxon>Harpellomycetes</taxon>
        <taxon>Harpellales</taxon>
        <taxon>Legeriomycetaceae</taxon>
        <taxon>Smittium</taxon>
    </lineage>
</organism>